<evidence type="ECO:0000313" key="3">
    <source>
        <dbReference type="Proteomes" id="UP000807504"/>
    </source>
</evidence>
<dbReference type="AlphaFoldDB" id="A0A8T0E916"/>
<proteinExistence type="predicted"/>
<sequence>MSYPLTKNPSHRENPVYADKKMPLKLAAAIVCLNLHPFSTSFALSLNNSHPILKPAECLYSGLHTAAFLRQKEEEGGGSMSQREEIQRITARSREKGSIWGGLSMNEGRSP</sequence>
<feature type="region of interest" description="Disordered" evidence="1">
    <location>
        <begin position="73"/>
        <end position="111"/>
    </location>
</feature>
<evidence type="ECO:0000313" key="2">
    <source>
        <dbReference type="EMBL" id="KAF8766941.1"/>
    </source>
</evidence>
<keyword evidence="3" id="KW-1185">Reference proteome</keyword>
<name>A0A8T0E916_ARGBR</name>
<organism evidence="2 3">
    <name type="scientific">Argiope bruennichi</name>
    <name type="common">Wasp spider</name>
    <name type="synonym">Aranea bruennichi</name>
    <dbReference type="NCBI Taxonomy" id="94029"/>
    <lineage>
        <taxon>Eukaryota</taxon>
        <taxon>Metazoa</taxon>
        <taxon>Ecdysozoa</taxon>
        <taxon>Arthropoda</taxon>
        <taxon>Chelicerata</taxon>
        <taxon>Arachnida</taxon>
        <taxon>Araneae</taxon>
        <taxon>Araneomorphae</taxon>
        <taxon>Entelegynae</taxon>
        <taxon>Araneoidea</taxon>
        <taxon>Araneidae</taxon>
        <taxon>Argiope</taxon>
    </lineage>
</organism>
<evidence type="ECO:0000256" key="1">
    <source>
        <dbReference type="SAM" id="MobiDB-lite"/>
    </source>
</evidence>
<gene>
    <name evidence="2" type="ORF">HNY73_019956</name>
</gene>
<reference evidence="2" key="2">
    <citation type="submission" date="2020-06" db="EMBL/GenBank/DDBJ databases">
        <authorList>
            <person name="Sheffer M."/>
        </authorList>
    </citation>
    <scope>NUCLEOTIDE SEQUENCE</scope>
</reference>
<protein>
    <submittedName>
        <fullName evidence="2">Uncharacterized protein</fullName>
    </submittedName>
</protein>
<comment type="caution">
    <text evidence="2">The sequence shown here is derived from an EMBL/GenBank/DDBJ whole genome shotgun (WGS) entry which is preliminary data.</text>
</comment>
<feature type="compositionally biased region" description="Basic and acidic residues" evidence="1">
    <location>
        <begin position="82"/>
        <end position="97"/>
    </location>
</feature>
<dbReference type="Proteomes" id="UP000807504">
    <property type="component" value="Unassembled WGS sequence"/>
</dbReference>
<dbReference type="EMBL" id="JABXBU010002230">
    <property type="protein sequence ID" value="KAF8766941.1"/>
    <property type="molecule type" value="Genomic_DNA"/>
</dbReference>
<reference evidence="2" key="1">
    <citation type="journal article" date="2020" name="bioRxiv">
        <title>Chromosome-level reference genome of the European wasp spider Argiope bruennichi: a resource for studies on range expansion and evolutionary adaptation.</title>
        <authorList>
            <person name="Sheffer M.M."/>
            <person name="Hoppe A."/>
            <person name="Krehenwinkel H."/>
            <person name="Uhl G."/>
            <person name="Kuss A.W."/>
            <person name="Jensen L."/>
            <person name="Jensen C."/>
            <person name="Gillespie R.G."/>
            <person name="Hoff K.J."/>
            <person name="Prost S."/>
        </authorList>
    </citation>
    <scope>NUCLEOTIDE SEQUENCE</scope>
</reference>
<accession>A0A8T0E916</accession>